<proteinExistence type="predicted"/>
<feature type="compositionally biased region" description="Low complexity" evidence="1">
    <location>
        <begin position="26"/>
        <end position="50"/>
    </location>
</feature>
<organism evidence="2 3">
    <name type="scientific">Stakelama tenebrarum</name>
    <dbReference type="NCBI Taxonomy" id="2711215"/>
    <lineage>
        <taxon>Bacteria</taxon>
        <taxon>Pseudomonadati</taxon>
        <taxon>Pseudomonadota</taxon>
        <taxon>Alphaproteobacteria</taxon>
        <taxon>Sphingomonadales</taxon>
        <taxon>Sphingomonadaceae</taxon>
        <taxon>Stakelama</taxon>
    </lineage>
</organism>
<dbReference type="KEGG" id="spzr:G5C33_07410"/>
<reference evidence="2 3" key="1">
    <citation type="submission" date="2020-02" db="EMBL/GenBank/DDBJ databases">
        <authorList>
            <person name="Zheng R.K."/>
            <person name="Sun C.M."/>
        </authorList>
    </citation>
    <scope>NUCLEOTIDE SEQUENCE [LARGE SCALE GENOMIC DNA]</scope>
    <source>
        <strain evidence="3">zrk23</strain>
    </source>
</reference>
<dbReference type="Proteomes" id="UP000501568">
    <property type="component" value="Chromosome"/>
</dbReference>
<gene>
    <name evidence="2" type="ORF">G5C33_07410</name>
</gene>
<accession>A0A6G6Y3W2</accession>
<evidence type="ECO:0000313" key="2">
    <source>
        <dbReference type="EMBL" id="QIG79634.1"/>
    </source>
</evidence>
<sequence>MGHESNPAGVSGANNPGRSADWFKQRGASDSQAAEAAAAAKRAQSGGSRS</sequence>
<protein>
    <submittedName>
        <fullName evidence="2">Uncharacterized protein</fullName>
    </submittedName>
</protein>
<feature type="region of interest" description="Disordered" evidence="1">
    <location>
        <begin position="1"/>
        <end position="50"/>
    </location>
</feature>
<name>A0A6G6Y3W2_9SPHN</name>
<dbReference type="AlphaFoldDB" id="A0A6G6Y3W2"/>
<dbReference type="RefSeq" id="WP_165326634.1">
    <property type="nucleotide sequence ID" value="NZ_CP049109.1"/>
</dbReference>
<keyword evidence="3" id="KW-1185">Reference proteome</keyword>
<evidence type="ECO:0000313" key="3">
    <source>
        <dbReference type="Proteomes" id="UP000501568"/>
    </source>
</evidence>
<evidence type="ECO:0000256" key="1">
    <source>
        <dbReference type="SAM" id="MobiDB-lite"/>
    </source>
</evidence>
<dbReference type="EMBL" id="CP049109">
    <property type="protein sequence ID" value="QIG79634.1"/>
    <property type="molecule type" value="Genomic_DNA"/>
</dbReference>